<proteinExistence type="predicted"/>
<dbReference type="Pfam" id="PF14308">
    <property type="entry name" value="DnaJ-X"/>
    <property type="match status" value="1"/>
</dbReference>
<dbReference type="PANTHER" id="PTHR44094:SF8">
    <property type="entry name" value="DNAJ HEAT SHOCK N-TERMINAL DOMAIN-CONTAINING PROTEIN-RELATED"/>
    <property type="match status" value="1"/>
</dbReference>
<evidence type="ECO:0000256" key="1">
    <source>
        <dbReference type="SAM" id="SignalP"/>
    </source>
</evidence>
<sequence>MKRGIPRLVWLDFVMVMVYSAATKIPKEKEGEPSADAGDAAVPEEQAQEVEAAMEDALPSFLQTAWSYVVRDIDKTVRDVGRKFLQDKSVPWQIRIRRAQALQLLGQVFVSEGALAAKAAAANSVPEPGAASTEAGGPTLAAKAALQEVGLGSEVGVFAIPLSLSGVLLGGHAWGHAREVKCRHLLSSARGFCPGDAHPLRAFSHQGGGAELNVGMPSHPGRFRFTL</sequence>
<reference evidence="3 4" key="1">
    <citation type="submission" date="2016-02" db="EMBL/GenBank/DDBJ databases">
        <title>Genome analysis of coral dinoflagellate symbionts highlights evolutionary adaptations to a symbiotic lifestyle.</title>
        <authorList>
            <person name="Aranda M."/>
            <person name="Li Y."/>
            <person name="Liew Y.J."/>
            <person name="Baumgarten S."/>
            <person name="Simakov O."/>
            <person name="Wilson M."/>
            <person name="Piel J."/>
            <person name="Ashoor H."/>
            <person name="Bougouffa S."/>
            <person name="Bajic V.B."/>
            <person name="Ryu T."/>
            <person name="Ravasi T."/>
            <person name="Bayer T."/>
            <person name="Micklem G."/>
            <person name="Kim H."/>
            <person name="Bhak J."/>
            <person name="Lajeunesse T.C."/>
            <person name="Voolstra C.R."/>
        </authorList>
    </citation>
    <scope>NUCLEOTIDE SEQUENCE [LARGE SCALE GENOMIC DNA]</scope>
    <source>
        <strain evidence="3 4">CCMP2467</strain>
    </source>
</reference>
<protein>
    <recommendedName>
        <fullName evidence="2">DNAJ-containing protein X-domain domain-containing protein</fullName>
    </recommendedName>
</protein>
<dbReference type="InterPro" id="IPR026894">
    <property type="entry name" value="DnaJ_X"/>
</dbReference>
<dbReference type="InterPro" id="IPR052423">
    <property type="entry name" value="EMIR"/>
</dbReference>
<dbReference type="OrthoDB" id="10250354at2759"/>
<feature type="domain" description="DNAJ-containing protein X-domain" evidence="2">
    <location>
        <begin position="29"/>
        <end position="113"/>
    </location>
</feature>
<feature type="chain" id="PRO_5013362561" description="DNAJ-containing protein X-domain domain-containing protein" evidence="1">
    <location>
        <begin position="23"/>
        <end position="227"/>
    </location>
</feature>
<name>A0A1Q9CPV4_SYMMI</name>
<evidence type="ECO:0000259" key="2">
    <source>
        <dbReference type="Pfam" id="PF14308"/>
    </source>
</evidence>
<dbReference type="AlphaFoldDB" id="A0A1Q9CPV4"/>
<gene>
    <name evidence="3" type="ORF">AK812_SmicGene34111</name>
</gene>
<dbReference type="PANTHER" id="PTHR44094">
    <property type="entry name" value="DNAJ HEAT SHOCK N-TERMINAL DOMAIN-CONTAINING PROTEIN"/>
    <property type="match status" value="1"/>
</dbReference>
<dbReference type="EMBL" id="LSRX01001004">
    <property type="protein sequence ID" value="OLP84951.1"/>
    <property type="molecule type" value="Genomic_DNA"/>
</dbReference>
<keyword evidence="1" id="KW-0732">Signal</keyword>
<evidence type="ECO:0000313" key="4">
    <source>
        <dbReference type="Proteomes" id="UP000186817"/>
    </source>
</evidence>
<comment type="caution">
    <text evidence="3">The sequence shown here is derived from an EMBL/GenBank/DDBJ whole genome shotgun (WGS) entry which is preliminary data.</text>
</comment>
<accession>A0A1Q9CPV4</accession>
<keyword evidence="4" id="KW-1185">Reference proteome</keyword>
<organism evidence="3 4">
    <name type="scientific">Symbiodinium microadriaticum</name>
    <name type="common">Dinoflagellate</name>
    <name type="synonym">Zooxanthella microadriatica</name>
    <dbReference type="NCBI Taxonomy" id="2951"/>
    <lineage>
        <taxon>Eukaryota</taxon>
        <taxon>Sar</taxon>
        <taxon>Alveolata</taxon>
        <taxon>Dinophyceae</taxon>
        <taxon>Suessiales</taxon>
        <taxon>Symbiodiniaceae</taxon>
        <taxon>Symbiodinium</taxon>
    </lineage>
</organism>
<feature type="signal peptide" evidence="1">
    <location>
        <begin position="1"/>
        <end position="22"/>
    </location>
</feature>
<dbReference type="Proteomes" id="UP000186817">
    <property type="component" value="Unassembled WGS sequence"/>
</dbReference>
<evidence type="ECO:0000313" key="3">
    <source>
        <dbReference type="EMBL" id="OLP84951.1"/>
    </source>
</evidence>